<evidence type="ECO:0000313" key="2">
    <source>
        <dbReference type="EMBL" id="EUJ24243.1"/>
    </source>
</evidence>
<keyword evidence="1" id="KW-0812">Transmembrane</keyword>
<sequence>MILLLIGLSIITITIGSIIMFKTENDGLSGISGLLIAITVLSILVYCGLAIRMIYKVSNEPALNNKIEMYIDENKKN</sequence>
<feature type="transmembrane region" description="Helical" evidence="1">
    <location>
        <begin position="32"/>
        <end position="55"/>
    </location>
</feature>
<name>A0ABP3ATI9_9LIST</name>
<evidence type="ECO:0000256" key="1">
    <source>
        <dbReference type="SAM" id="Phobius"/>
    </source>
</evidence>
<gene>
    <name evidence="2" type="ORF">MFLO_15688</name>
</gene>
<evidence type="ECO:0000313" key="3">
    <source>
        <dbReference type="Proteomes" id="UP000019249"/>
    </source>
</evidence>
<keyword evidence="1" id="KW-0472">Membrane</keyword>
<organism evidence="2 3">
    <name type="scientific">Listeria floridensis FSL S10-1187</name>
    <dbReference type="NCBI Taxonomy" id="1265817"/>
    <lineage>
        <taxon>Bacteria</taxon>
        <taxon>Bacillati</taxon>
        <taxon>Bacillota</taxon>
        <taxon>Bacilli</taxon>
        <taxon>Bacillales</taxon>
        <taxon>Listeriaceae</taxon>
        <taxon>Listeria</taxon>
    </lineage>
</organism>
<reference evidence="2 3" key="1">
    <citation type="journal article" date="2014" name="Int. J. Syst. Evol. Microbiol.">
        <title>Listeria floridensis sp. nov., Listeria aquatica sp. nov., Listeria cornellensis sp. nov., Listeria riparia sp. nov. and Listeria grandensis sp. nov., from agricultural and natural environments.</title>
        <authorList>
            <person name="den Bakker H.C."/>
            <person name="Warchocki S."/>
            <person name="Wright E.M."/>
            <person name="Allred A.F."/>
            <person name="Ahlstrom C."/>
            <person name="Manuel C.S."/>
            <person name="Stasiewicz M.J."/>
            <person name="Burrell A."/>
            <person name="Roof S."/>
            <person name="Strawn L."/>
            <person name="Fortes E.D."/>
            <person name="Nightingale K.K."/>
            <person name="Kephart D."/>
            <person name="Wiedmann M."/>
        </authorList>
    </citation>
    <scope>NUCLEOTIDE SEQUENCE [LARGE SCALE GENOMIC DNA]</scope>
    <source>
        <strain evidence="2 3">FSL S10-1187</strain>
    </source>
</reference>
<keyword evidence="3" id="KW-1185">Reference proteome</keyword>
<dbReference type="EMBL" id="AODF01000061">
    <property type="protein sequence ID" value="EUJ24243.1"/>
    <property type="molecule type" value="Genomic_DNA"/>
</dbReference>
<proteinExistence type="predicted"/>
<keyword evidence="1" id="KW-1133">Transmembrane helix</keyword>
<comment type="caution">
    <text evidence="2">The sequence shown here is derived from an EMBL/GenBank/DDBJ whole genome shotgun (WGS) entry which is preliminary data.</text>
</comment>
<accession>A0ABP3ATI9</accession>
<protein>
    <submittedName>
        <fullName evidence="2">Uncharacterized protein</fullName>
    </submittedName>
</protein>
<dbReference type="Proteomes" id="UP000019249">
    <property type="component" value="Unassembled WGS sequence"/>
</dbReference>